<proteinExistence type="inferred from homology"/>
<dbReference type="GO" id="GO:0097367">
    <property type="term" value="F:carbohydrate derivative binding"/>
    <property type="evidence" value="ECO:0007669"/>
    <property type="project" value="InterPro"/>
</dbReference>
<dbReference type="SUPFAM" id="SSF53697">
    <property type="entry name" value="SIS domain"/>
    <property type="match status" value="1"/>
</dbReference>
<dbReference type="GO" id="GO:0004347">
    <property type="term" value="F:glucose-6-phosphate isomerase activity"/>
    <property type="evidence" value="ECO:0007669"/>
    <property type="project" value="InterPro"/>
</dbReference>
<evidence type="ECO:0000256" key="1">
    <source>
        <dbReference type="ARBA" id="ARBA00010523"/>
    </source>
</evidence>
<keyword evidence="5" id="KW-1185">Reference proteome</keyword>
<accession>A0A0N8GNT1</accession>
<dbReference type="InterPro" id="IPR046348">
    <property type="entry name" value="SIS_dom_sf"/>
</dbReference>
<reference evidence="4 5" key="1">
    <citation type="submission" date="2015-07" db="EMBL/GenBank/DDBJ databases">
        <title>Genome sequence of Ornatilinea apprima DSM 23815.</title>
        <authorList>
            <person name="Hemp J."/>
            <person name="Ward L.M."/>
            <person name="Pace L.A."/>
            <person name="Fischer W.W."/>
        </authorList>
    </citation>
    <scope>NUCLEOTIDE SEQUENCE [LARGE SCALE GENOMIC DNA]</scope>
    <source>
        <strain evidence="4 5">P3M-1</strain>
    </source>
</reference>
<dbReference type="InterPro" id="IPR019490">
    <property type="entry name" value="Glu6P/Mann6P_isomerase_C"/>
</dbReference>
<evidence type="ECO:0000313" key="5">
    <source>
        <dbReference type="Proteomes" id="UP000050417"/>
    </source>
</evidence>
<dbReference type="PROSITE" id="PS51464">
    <property type="entry name" value="SIS"/>
    <property type="match status" value="1"/>
</dbReference>
<dbReference type="Proteomes" id="UP000050417">
    <property type="component" value="Unassembled WGS sequence"/>
</dbReference>
<comment type="similarity">
    <text evidence="1">Belongs to the PGI/PMI family.</text>
</comment>
<dbReference type="Pfam" id="PF10432">
    <property type="entry name" value="bact-PGI_C"/>
    <property type="match status" value="1"/>
</dbReference>
<protein>
    <recommendedName>
        <fullName evidence="3">SIS domain-containing protein</fullName>
    </recommendedName>
</protein>
<dbReference type="STRING" id="1134406.ADN00_03450"/>
<keyword evidence="2" id="KW-0413">Isomerase</keyword>
<comment type="caution">
    <text evidence="4">The sequence shown here is derived from an EMBL/GenBank/DDBJ whole genome shotgun (WGS) entry which is preliminary data.</text>
</comment>
<dbReference type="InterPro" id="IPR001347">
    <property type="entry name" value="SIS_dom"/>
</dbReference>
<organism evidence="4 5">
    <name type="scientific">Ornatilinea apprima</name>
    <dbReference type="NCBI Taxonomy" id="1134406"/>
    <lineage>
        <taxon>Bacteria</taxon>
        <taxon>Bacillati</taxon>
        <taxon>Chloroflexota</taxon>
        <taxon>Anaerolineae</taxon>
        <taxon>Anaerolineales</taxon>
        <taxon>Anaerolineaceae</taxon>
        <taxon>Ornatilinea</taxon>
    </lineage>
</organism>
<dbReference type="GO" id="GO:1901135">
    <property type="term" value="P:carbohydrate derivative metabolic process"/>
    <property type="evidence" value="ECO:0007669"/>
    <property type="project" value="InterPro"/>
</dbReference>
<dbReference type="GO" id="GO:0004476">
    <property type="term" value="F:mannose-6-phosphate isomerase activity"/>
    <property type="evidence" value="ECO:0007669"/>
    <property type="project" value="InterPro"/>
</dbReference>
<dbReference type="EMBL" id="LGCL01000015">
    <property type="protein sequence ID" value="KPL78962.1"/>
    <property type="molecule type" value="Genomic_DNA"/>
</dbReference>
<dbReference type="Gene3D" id="3.40.50.10490">
    <property type="entry name" value="Glucose-6-phosphate isomerase like protein, domain 1"/>
    <property type="match status" value="2"/>
</dbReference>
<dbReference type="GO" id="GO:0005975">
    <property type="term" value="P:carbohydrate metabolic process"/>
    <property type="evidence" value="ECO:0007669"/>
    <property type="project" value="InterPro"/>
</dbReference>
<gene>
    <name evidence="4" type="ORF">ADN00_03450</name>
</gene>
<dbReference type="OrthoDB" id="9771734at2"/>
<name>A0A0N8GNT1_9CHLR</name>
<evidence type="ECO:0000313" key="4">
    <source>
        <dbReference type="EMBL" id="KPL78962.1"/>
    </source>
</evidence>
<evidence type="ECO:0000259" key="3">
    <source>
        <dbReference type="PROSITE" id="PS51464"/>
    </source>
</evidence>
<dbReference type="CDD" id="cd05637">
    <property type="entry name" value="SIS_PGI_PMI_2"/>
    <property type="match status" value="1"/>
</dbReference>
<sequence length="349" mass="38914">MINDTPERYLQLDVENLYAMIQGLPGQLTRAWKAGMEYALPKAREYRGIVFSGMGASAACADLLAAAVETVCPTPLWVLRGYDLPQWVQGEDILFVALSFSGETEETISAFQQAVERGCTLTAIGQGGTLAEMAREARAPFWQVGEAGRARNLVGWGFGLGLALLHRLGLVPDAEADLRQAVEEMETAQAHFAREKLPAENPAKRMAGQMMGRFNCFFAAEFLEPAARRWKTQVNETAKAWAQMESIPEADHNTLEGVRQPEELLGQTMMVFFQSDLYREENRSRVAITRRMLMLEGLGTDMINARGSSRLAQMWTTVLYGDYVAYYLAIFNGVDPSPVELIRELKEQL</sequence>
<evidence type="ECO:0000256" key="2">
    <source>
        <dbReference type="ARBA" id="ARBA00023235"/>
    </source>
</evidence>
<feature type="domain" description="SIS" evidence="3">
    <location>
        <begin position="36"/>
        <end position="175"/>
    </location>
</feature>
<dbReference type="RefSeq" id="WP_075061569.1">
    <property type="nucleotide sequence ID" value="NZ_LGCL01000015.1"/>
</dbReference>
<dbReference type="AlphaFoldDB" id="A0A0N8GNT1"/>